<dbReference type="GO" id="GO:0004386">
    <property type="term" value="F:helicase activity"/>
    <property type="evidence" value="ECO:0007669"/>
    <property type="project" value="InterPro"/>
</dbReference>
<dbReference type="InterPro" id="IPR047187">
    <property type="entry name" value="SF1_C_Upf1"/>
</dbReference>
<keyword evidence="4" id="KW-1185">Reference proteome</keyword>
<feature type="domain" description="DNA2/NAM7 helicase-like C-terminal" evidence="2">
    <location>
        <begin position="321"/>
        <end position="472"/>
    </location>
</feature>
<dbReference type="SUPFAM" id="SSF52540">
    <property type="entry name" value="P-loop containing nucleoside triphosphate hydrolases"/>
    <property type="match status" value="1"/>
</dbReference>
<sequence length="508" mass="57309">MMTKNDVTAEFSVKKGKLHVQSARYKTRIQASSTQTVRVEAQNGNKTPIVCDSRTVEVKGRAATINLNKQFSGSEISVWTIGKDPPTRAESRRREIVWEAFHRKNRVLYNSFVSTIWLSKALPQGLPPLPPPPSIEFDKPLNPSQEAAIKRILSDAEEDRITVIHGPPGTGKTTVIAAATNSISVATPKRSVWLVAQSNVAVKNIAEKLASVDFYKFCLLVSEGFHFDWHEHIYSKIERNVIRSDDFPKDHVMADRQLLDARVILCTLSMMSADAITIFAKVAPVQMVIVDEASQIELGAYIPLLHTFSRTLAKLVFIGDDKQYRMPCHIGNFISRHIYDCKLQTVHKDTSWNVCRFVDVTKGVEQKNGHSWTNQEEFAMILHVARRLIKQGKSFRIITGYDAQRNFMESRLKAAKLPWEDKVFNVDAFQGNEEDYILISVVRSSKPGFLSNERRANVMLSRCKRGMFIFSSRTFLGGPGSHTLVGRLAAECGERAWISSRQILNGSW</sequence>
<accession>A0A4Z0A069</accession>
<evidence type="ECO:0000313" key="4">
    <source>
        <dbReference type="Proteomes" id="UP000298061"/>
    </source>
</evidence>
<evidence type="ECO:0000259" key="2">
    <source>
        <dbReference type="Pfam" id="PF13087"/>
    </source>
</evidence>
<evidence type="ECO:0008006" key="5">
    <source>
        <dbReference type="Google" id="ProtNLM"/>
    </source>
</evidence>
<dbReference type="OrthoDB" id="6513042at2759"/>
<dbReference type="Pfam" id="PF13086">
    <property type="entry name" value="AAA_11"/>
    <property type="match status" value="1"/>
</dbReference>
<dbReference type="CDD" id="cd18808">
    <property type="entry name" value="SF1_C_Upf1"/>
    <property type="match status" value="1"/>
</dbReference>
<dbReference type="Pfam" id="PF13087">
    <property type="entry name" value="AAA_12"/>
    <property type="match status" value="1"/>
</dbReference>
<reference evidence="3 4" key="1">
    <citation type="submission" date="2019-02" db="EMBL/GenBank/DDBJ databases">
        <title>Genome sequencing of the rare red list fungi Hericium alpestre (H. flagellum).</title>
        <authorList>
            <person name="Buettner E."/>
            <person name="Kellner H."/>
        </authorList>
    </citation>
    <scope>NUCLEOTIDE SEQUENCE [LARGE SCALE GENOMIC DNA]</scope>
    <source>
        <strain evidence="3 4">DSM 108284</strain>
    </source>
</reference>
<dbReference type="InterPro" id="IPR027417">
    <property type="entry name" value="P-loop_NTPase"/>
</dbReference>
<dbReference type="AlphaFoldDB" id="A0A4Z0A069"/>
<name>A0A4Z0A069_9AGAM</name>
<organism evidence="3 4">
    <name type="scientific">Hericium alpestre</name>
    <dbReference type="NCBI Taxonomy" id="135208"/>
    <lineage>
        <taxon>Eukaryota</taxon>
        <taxon>Fungi</taxon>
        <taxon>Dikarya</taxon>
        <taxon>Basidiomycota</taxon>
        <taxon>Agaricomycotina</taxon>
        <taxon>Agaricomycetes</taxon>
        <taxon>Russulales</taxon>
        <taxon>Hericiaceae</taxon>
        <taxon>Hericium</taxon>
    </lineage>
</organism>
<dbReference type="PANTHER" id="PTHR10887:SF495">
    <property type="entry name" value="HELICASE SENATAXIN ISOFORM X1-RELATED"/>
    <property type="match status" value="1"/>
</dbReference>
<gene>
    <name evidence="3" type="ORF">EWM64_g4915</name>
</gene>
<comment type="caution">
    <text evidence="3">The sequence shown here is derived from an EMBL/GenBank/DDBJ whole genome shotgun (WGS) entry which is preliminary data.</text>
</comment>
<dbReference type="EMBL" id="SFCI01000560">
    <property type="protein sequence ID" value="TFY79098.1"/>
    <property type="molecule type" value="Genomic_DNA"/>
</dbReference>
<feature type="domain" description="DNA2/NAM7 helicase helicase" evidence="1">
    <location>
        <begin position="141"/>
        <end position="211"/>
    </location>
</feature>
<evidence type="ECO:0000313" key="3">
    <source>
        <dbReference type="EMBL" id="TFY79098.1"/>
    </source>
</evidence>
<protein>
    <recommendedName>
        <fullName evidence="5">DNA2/NAM7 helicase-like C-terminal domain-containing protein</fullName>
    </recommendedName>
</protein>
<dbReference type="InterPro" id="IPR041677">
    <property type="entry name" value="DNA2/NAM7_AAA_11"/>
</dbReference>
<dbReference type="PANTHER" id="PTHR10887">
    <property type="entry name" value="DNA2/NAM7 HELICASE FAMILY"/>
    <property type="match status" value="1"/>
</dbReference>
<evidence type="ECO:0000259" key="1">
    <source>
        <dbReference type="Pfam" id="PF13086"/>
    </source>
</evidence>
<dbReference type="Gene3D" id="3.40.50.300">
    <property type="entry name" value="P-loop containing nucleotide triphosphate hydrolases"/>
    <property type="match status" value="2"/>
</dbReference>
<dbReference type="STRING" id="135208.A0A4Z0A069"/>
<dbReference type="InterPro" id="IPR041679">
    <property type="entry name" value="DNA2/NAM7-like_C"/>
</dbReference>
<dbReference type="InterPro" id="IPR045055">
    <property type="entry name" value="DNA2/NAM7-like"/>
</dbReference>
<dbReference type="Proteomes" id="UP000298061">
    <property type="component" value="Unassembled WGS sequence"/>
</dbReference>
<proteinExistence type="predicted"/>